<proteinExistence type="predicted"/>
<gene>
    <name evidence="2" type="ORF">A3D34_01795</name>
</gene>
<feature type="transmembrane region" description="Helical" evidence="1">
    <location>
        <begin position="21"/>
        <end position="37"/>
    </location>
</feature>
<comment type="caution">
    <text evidence="2">The sequence shown here is derived from an EMBL/GenBank/DDBJ whole genome shotgun (WGS) entry which is preliminary data.</text>
</comment>
<keyword evidence="1" id="KW-1133">Transmembrane helix</keyword>
<feature type="transmembrane region" description="Helical" evidence="1">
    <location>
        <begin position="43"/>
        <end position="61"/>
    </location>
</feature>
<name>A0A1G2HX43_9BACT</name>
<accession>A0A1G2HX43</accession>
<evidence type="ECO:0000313" key="2">
    <source>
        <dbReference type="EMBL" id="OGZ67092.1"/>
    </source>
</evidence>
<feature type="transmembrane region" description="Helical" evidence="1">
    <location>
        <begin position="113"/>
        <end position="136"/>
    </location>
</feature>
<protein>
    <submittedName>
        <fullName evidence="2">Uncharacterized protein</fullName>
    </submittedName>
</protein>
<reference evidence="2 3" key="1">
    <citation type="journal article" date="2016" name="Nat. Commun.">
        <title>Thousands of microbial genomes shed light on interconnected biogeochemical processes in an aquifer system.</title>
        <authorList>
            <person name="Anantharaman K."/>
            <person name="Brown C.T."/>
            <person name="Hug L.A."/>
            <person name="Sharon I."/>
            <person name="Castelle C.J."/>
            <person name="Probst A.J."/>
            <person name="Thomas B.C."/>
            <person name="Singh A."/>
            <person name="Wilkins M.J."/>
            <person name="Karaoz U."/>
            <person name="Brodie E.L."/>
            <person name="Williams K.H."/>
            <person name="Hubbard S.S."/>
            <person name="Banfield J.F."/>
        </authorList>
    </citation>
    <scope>NUCLEOTIDE SEQUENCE [LARGE SCALE GENOMIC DNA]</scope>
</reference>
<organism evidence="2 3">
    <name type="scientific">Candidatus Staskawiczbacteria bacterium RIFCSPHIGHO2_02_FULL_33_16</name>
    <dbReference type="NCBI Taxonomy" id="1802204"/>
    <lineage>
        <taxon>Bacteria</taxon>
        <taxon>Candidatus Staskawicziibacteriota</taxon>
    </lineage>
</organism>
<keyword evidence="1" id="KW-0472">Membrane</keyword>
<keyword evidence="1" id="KW-0812">Transmembrane</keyword>
<evidence type="ECO:0000313" key="3">
    <source>
        <dbReference type="Proteomes" id="UP000179183"/>
    </source>
</evidence>
<dbReference type="Proteomes" id="UP000179183">
    <property type="component" value="Unassembled WGS sequence"/>
</dbReference>
<dbReference type="AlphaFoldDB" id="A0A1G2HX43"/>
<dbReference type="EMBL" id="MHOQ01000012">
    <property type="protein sequence ID" value="OGZ67092.1"/>
    <property type="molecule type" value="Genomic_DNA"/>
</dbReference>
<evidence type="ECO:0000256" key="1">
    <source>
        <dbReference type="SAM" id="Phobius"/>
    </source>
</evidence>
<sequence>MQSQTHPISKKIHSGPKFLRIFFFLTGIIATIAYRITPFLYPFWVKVAWYVGTIGFILYFWHRSHIEEKRAKLVKEYNLVSVVEKSDIAPEEKSAVSYLVKTSLTSKARFNSLFIVIVSLLALIASILIDFSFIYATR</sequence>